<evidence type="ECO:0000256" key="8">
    <source>
        <dbReference type="ARBA" id="ARBA00023136"/>
    </source>
</evidence>
<accession>E1R8J1</accession>
<keyword evidence="7 9" id="KW-1133">Transmembrane helix</keyword>
<reference evidence="10 11" key="1">
    <citation type="journal article" date="2010" name="Stand. Genomic Sci.">
        <title>Complete genome sequence of Spirochaeta smaragdinae type strain (SEBR 4228).</title>
        <authorList>
            <person name="Mavromatis K."/>
            <person name="Yasawong M."/>
            <person name="Chertkov O."/>
            <person name="Lapidus A."/>
            <person name="Lucas S."/>
            <person name="Nolan M."/>
            <person name="Del Rio T.G."/>
            <person name="Tice H."/>
            <person name="Cheng J.F."/>
            <person name="Pitluck S."/>
            <person name="Liolios K."/>
            <person name="Ivanova N."/>
            <person name="Tapia R."/>
            <person name="Han C."/>
            <person name="Bruce D."/>
            <person name="Goodwin L."/>
            <person name="Pati A."/>
            <person name="Chen A."/>
            <person name="Palaniappan K."/>
            <person name="Land M."/>
            <person name="Hauser L."/>
            <person name="Chang Y.J."/>
            <person name="Jeffries C.D."/>
            <person name="Detter J.C."/>
            <person name="Rohde M."/>
            <person name="Brambilla E."/>
            <person name="Spring S."/>
            <person name="Goker M."/>
            <person name="Sikorski J."/>
            <person name="Woyke T."/>
            <person name="Bristow J."/>
            <person name="Eisen J.A."/>
            <person name="Markowitz V."/>
            <person name="Hugenholtz P."/>
            <person name="Klenk H.P."/>
            <person name="Kyrpides N.C."/>
        </authorList>
    </citation>
    <scope>NUCLEOTIDE SEQUENCE [LARGE SCALE GENOMIC DNA]</scope>
    <source>
        <strain evidence="11">DSM 11293 / JCM 15392 / SEBR 4228</strain>
    </source>
</reference>
<sequence length="320" mass="34865">MNLCLPILAGALLYDLLWGDPPNRFHPVAWMGSLISRLWQHRPKQGKWLLFSYGALMTICGALLFSLPLLLLNRIPILPRLVLSIVFLKMSFSLTTLLRTGDKIARALEAGDLASARKLTAFHLVSRNTSELEESELCGAVVESLAENLTDSFTSPLLYYLLAGLPGAFAFRYINTSDAMIGYRTGDFEFGGKWAARCDDLLNFIPARVTALLIILAGSIIPIRSAPGEGNGAGRKRSLASLFAWQNATESPNAGWTMGAAAAILGLRLEKRGHYVINSTGRLPKPADIRRCIRLVRRSALLFLLLLAGILACTGVILGS</sequence>
<keyword evidence="6 9" id="KW-0812">Transmembrane</keyword>
<protein>
    <recommendedName>
        <fullName evidence="9">Cobalamin biosynthesis protein CobD</fullName>
    </recommendedName>
</protein>
<dbReference type="HOGENOM" id="CLU_054212_0_2_12"/>
<dbReference type="STRING" id="573413.Spirs_0178"/>
<keyword evidence="4 9" id="KW-1003">Cell membrane</keyword>
<dbReference type="InterPro" id="IPR004485">
    <property type="entry name" value="Cobalamin_biosynth_CobD/CbiB"/>
</dbReference>
<evidence type="ECO:0000256" key="1">
    <source>
        <dbReference type="ARBA" id="ARBA00004651"/>
    </source>
</evidence>
<evidence type="ECO:0000256" key="7">
    <source>
        <dbReference type="ARBA" id="ARBA00022989"/>
    </source>
</evidence>
<dbReference type="NCBIfam" id="TIGR00380">
    <property type="entry name" value="cobal_cbiB"/>
    <property type="match status" value="1"/>
</dbReference>
<evidence type="ECO:0000313" key="10">
    <source>
        <dbReference type="EMBL" id="ADK79335.1"/>
    </source>
</evidence>
<dbReference type="KEGG" id="ssm:Spirs_0178"/>
<dbReference type="EMBL" id="CP002116">
    <property type="protein sequence ID" value="ADK79335.1"/>
    <property type="molecule type" value="Genomic_DNA"/>
</dbReference>
<dbReference type="GO" id="GO:0048472">
    <property type="term" value="F:threonine-phosphate decarboxylase activity"/>
    <property type="evidence" value="ECO:0007669"/>
    <property type="project" value="InterPro"/>
</dbReference>
<evidence type="ECO:0000256" key="4">
    <source>
        <dbReference type="ARBA" id="ARBA00022475"/>
    </source>
</evidence>
<name>E1R8J1_SEDSS</name>
<dbReference type="PANTHER" id="PTHR34308">
    <property type="entry name" value="COBALAMIN BIOSYNTHESIS PROTEIN CBIB"/>
    <property type="match status" value="1"/>
</dbReference>
<feature type="transmembrane region" description="Helical" evidence="9">
    <location>
        <begin position="300"/>
        <end position="319"/>
    </location>
</feature>
<dbReference type="GO" id="GO:0009236">
    <property type="term" value="P:cobalamin biosynthetic process"/>
    <property type="evidence" value="ECO:0007669"/>
    <property type="project" value="UniProtKB-UniRule"/>
</dbReference>
<dbReference type="UniPathway" id="UPA00148"/>
<comment type="pathway">
    <text evidence="2 9">Cofactor biosynthesis; adenosylcobalamin biosynthesis.</text>
</comment>
<dbReference type="GO" id="GO:0015420">
    <property type="term" value="F:ABC-type vitamin B12 transporter activity"/>
    <property type="evidence" value="ECO:0007669"/>
    <property type="project" value="UniProtKB-UniRule"/>
</dbReference>
<comment type="subcellular location">
    <subcellularLocation>
        <location evidence="1 9">Cell membrane</location>
        <topology evidence="1 9">Multi-pass membrane protein</topology>
    </subcellularLocation>
</comment>
<evidence type="ECO:0000313" key="11">
    <source>
        <dbReference type="Proteomes" id="UP000002318"/>
    </source>
</evidence>
<evidence type="ECO:0000256" key="9">
    <source>
        <dbReference type="HAMAP-Rule" id="MF_00024"/>
    </source>
</evidence>
<comment type="function">
    <text evidence="9">Converts cobyric acid to cobinamide by the addition of aminopropanol on the F carboxylic group.</text>
</comment>
<dbReference type="Proteomes" id="UP000002318">
    <property type="component" value="Chromosome"/>
</dbReference>
<organism evidence="10 11">
    <name type="scientific">Sediminispirochaeta smaragdinae (strain DSM 11293 / JCM 15392 / SEBR 4228)</name>
    <name type="common">Spirochaeta smaragdinae</name>
    <dbReference type="NCBI Taxonomy" id="573413"/>
    <lineage>
        <taxon>Bacteria</taxon>
        <taxon>Pseudomonadati</taxon>
        <taxon>Spirochaetota</taxon>
        <taxon>Spirochaetia</taxon>
        <taxon>Spirochaetales</taxon>
        <taxon>Spirochaetaceae</taxon>
        <taxon>Sediminispirochaeta</taxon>
    </lineage>
</organism>
<keyword evidence="11" id="KW-1185">Reference proteome</keyword>
<dbReference type="RefSeq" id="WP_013252799.1">
    <property type="nucleotide sequence ID" value="NC_014364.1"/>
</dbReference>
<evidence type="ECO:0000256" key="2">
    <source>
        <dbReference type="ARBA" id="ARBA00004953"/>
    </source>
</evidence>
<feature type="transmembrane region" description="Helical" evidence="9">
    <location>
        <begin position="48"/>
        <end position="70"/>
    </location>
</feature>
<dbReference type="PANTHER" id="PTHR34308:SF1">
    <property type="entry name" value="COBALAMIN BIOSYNTHESIS PROTEIN CBIB"/>
    <property type="match status" value="1"/>
</dbReference>
<feature type="transmembrane region" description="Helical" evidence="9">
    <location>
        <begin position="77"/>
        <end position="98"/>
    </location>
</feature>
<dbReference type="Pfam" id="PF03186">
    <property type="entry name" value="CobD_Cbib"/>
    <property type="match status" value="1"/>
</dbReference>
<dbReference type="AlphaFoldDB" id="E1R8J1"/>
<evidence type="ECO:0000256" key="6">
    <source>
        <dbReference type="ARBA" id="ARBA00022692"/>
    </source>
</evidence>
<dbReference type="HAMAP" id="MF_00024">
    <property type="entry name" value="CobD_CbiB"/>
    <property type="match status" value="1"/>
</dbReference>
<evidence type="ECO:0000256" key="3">
    <source>
        <dbReference type="ARBA" id="ARBA00006263"/>
    </source>
</evidence>
<comment type="caution">
    <text evidence="9">Lacks conserved residue(s) required for the propagation of feature annotation.</text>
</comment>
<keyword evidence="5 9" id="KW-0169">Cobalamin biosynthesis</keyword>
<dbReference type="OrthoDB" id="9811967at2"/>
<keyword evidence="8 9" id="KW-0472">Membrane</keyword>
<comment type="similarity">
    <text evidence="3 9">Belongs to the CobD/CbiB family.</text>
</comment>
<feature type="transmembrane region" description="Helical" evidence="9">
    <location>
        <begin position="157"/>
        <end position="174"/>
    </location>
</feature>
<proteinExistence type="inferred from homology"/>
<dbReference type="GO" id="GO:0005886">
    <property type="term" value="C:plasma membrane"/>
    <property type="evidence" value="ECO:0007669"/>
    <property type="project" value="UniProtKB-SubCell"/>
</dbReference>
<dbReference type="eggNOG" id="COG1270">
    <property type="taxonomic scope" value="Bacteria"/>
</dbReference>
<gene>
    <name evidence="9" type="primary">cobD</name>
    <name evidence="10" type="ordered locus">Spirs_0178</name>
</gene>
<evidence type="ECO:0000256" key="5">
    <source>
        <dbReference type="ARBA" id="ARBA00022573"/>
    </source>
</evidence>